<proteinExistence type="predicted"/>
<evidence type="ECO:0000256" key="2">
    <source>
        <dbReference type="ARBA" id="ARBA00022801"/>
    </source>
</evidence>
<dbReference type="PANTHER" id="PTHR45953:SF1">
    <property type="entry name" value="IDURONATE 2-SULFATASE"/>
    <property type="match status" value="1"/>
</dbReference>
<keyword evidence="5" id="KW-1185">Reference proteome</keyword>
<dbReference type="InterPro" id="IPR000917">
    <property type="entry name" value="Sulfatase_N"/>
</dbReference>
<dbReference type="Gene3D" id="3.40.720.10">
    <property type="entry name" value="Alkaline Phosphatase, subunit A"/>
    <property type="match status" value="1"/>
</dbReference>
<dbReference type="SUPFAM" id="SSF53649">
    <property type="entry name" value="Alkaline phosphatase-like"/>
    <property type="match status" value="1"/>
</dbReference>
<gene>
    <name evidence="4" type="ORF">PQO03_08410</name>
</gene>
<protein>
    <submittedName>
        <fullName evidence="4">Sulfatase-like hydrolase/transferase</fullName>
    </submittedName>
</protein>
<dbReference type="InterPro" id="IPR017850">
    <property type="entry name" value="Alkaline_phosphatase_core_sf"/>
</dbReference>
<organism evidence="4 5">
    <name type="scientific">Lentisphaera profundi</name>
    <dbReference type="NCBI Taxonomy" id="1658616"/>
    <lineage>
        <taxon>Bacteria</taxon>
        <taxon>Pseudomonadati</taxon>
        <taxon>Lentisphaerota</taxon>
        <taxon>Lentisphaeria</taxon>
        <taxon>Lentisphaerales</taxon>
        <taxon>Lentisphaeraceae</taxon>
        <taxon>Lentisphaera</taxon>
    </lineage>
</organism>
<dbReference type="PANTHER" id="PTHR45953">
    <property type="entry name" value="IDURONATE 2-SULFATASE"/>
    <property type="match status" value="1"/>
</dbReference>
<keyword evidence="2" id="KW-0378">Hydrolase</keyword>
<evidence type="ECO:0000313" key="4">
    <source>
        <dbReference type="EMBL" id="WDE97446.1"/>
    </source>
</evidence>
<dbReference type="Proteomes" id="UP001214250">
    <property type="component" value="Chromosome 1"/>
</dbReference>
<evidence type="ECO:0000259" key="3">
    <source>
        <dbReference type="Pfam" id="PF00884"/>
    </source>
</evidence>
<name>A0ABY7VTA6_9BACT</name>
<evidence type="ECO:0000256" key="1">
    <source>
        <dbReference type="ARBA" id="ARBA00022723"/>
    </source>
</evidence>
<reference evidence="4 5" key="1">
    <citation type="submission" date="2023-02" db="EMBL/GenBank/DDBJ databases">
        <title>Genome sequence of Lentisphaera profundi SAORIC-696.</title>
        <authorList>
            <person name="Kim e."/>
            <person name="Cho J.-C."/>
            <person name="Choi A."/>
            <person name="Kang I."/>
        </authorList>
    </citation>
    <scope>NUCLEOTIDE SEQUENCE [LARGE SCALE GENOMIC DNA]</scope>
    <source>
        <strain evidence="4 5">SAORIC-696</strain>
    </source>
</reference>
<evidence type="ECO:0000313" key="5">
    <source>
        <dbReference type="Proteomes" id="UP001214250"/>
    </source>
</evidence>
<accession>A0ABY7VTA6</accession>
<dbReference type="Pfam" id="PF00884">
    <property type="entry name" value="Sulfatase"/>
    <property type="match status" value="1"/>
</dbReference>
<sequence>MKRLDLRFLPEYFADHGYITMGKGKVFHRGAAAGAFDEYGGMPGNGSTCFGPAPKLRMVWPKAGKKGKGTLTDWGPYLTDEDQPDLHTARWAIERLEKDYDKPFFMAVGFVKPHVPWHVSKKWFDRFDLDKIIVPKFNKNDAEDIPQAAQKVHAVPAYPTYEWAKKNKQLRPLLQSYLACSSFVDDCLGQVLEALENSPHKDNTLVIVASDHGYHLGEKNRFAKMSLWERSSRVPLVFAGPGVKIQAKNKVDVGLIDLYPTLLDYCGLPENPTNEGQSFRNLFAENAKKEERAVLTCLSPKDFAVSSGRWRYYLYHDGSEELYDLEKDPAELKNIALNPESLALRKKMALHIPQKPAKEISKMHHNPHFKKDH</sequence>
<keyword evidence="1" id="KW-0479">Metal-binding</keyword>
<feature type="domain" description="Sulfatase N-terminal" evidence="3">
    <location>
        <begin position="7"/>
        <end position="267"/>
    </location>
</feature>
<dbReference type="EMBL" id="CP117811">
    <property type="protein sequence ID" value="WDE97446.1"/>
    <property type="molecule type" value="Genomic_DNA"/>
</dbReference>